<dbReference type="InterPro" id="IPR053557">
    <property type="entry name" value="Molybdopterin-Qrc_component"/>
</dbReference>
<dbReference type="STRING" id="207559.Dde_2933"/>
<dbReference type="Pfam" id="PF01568">
    <property type="entry name" value="Molydop_binding"/>
    <property type="match status" value="1"/>
</dbReference>
<dbReference type="Gene3D" id="2.20.25.90">
    <property type="entry name" value="ADC-like domains"/>
    <property type="match status" value="1"/>
</dbReference>
<dbReference type="InterPro" id="IPR006656">
    <property type="entry name" value="Mopterin_OxRdtase"/>
</dbReference>
<keyword evidence="6" id="KW-0560">Oxidoreductase</keyword>
<dbReference type="SUPFAM" id="SSF50692">
    <property type="entry name" value="ADC-like"/>
    <property type="match status" value="1"/>
</dbReference>
<dbReference type="GO" id="GO:0043546">
    <property type="term" value="F:molybdopterin cofactor binding"/>
    <property type="evidence" value="ECO:0007669"/>
    <property type="project" value="InterPro"/>
</dbReference>
<dbReference type="GO" id="GO:0016491">
    <property type="term" value="F:oxidoreductase activity"/>
    <property type="evidence" value="ECO:0007669"/>
    <property type="project" value="UniProtKB-KW"/>
</dbReference>
<sequence length="681" mass="72217">MKFVAGGTAGIMASPLPWKLLDDVSIWTQNWPWIPRNIDGTTEFVHTVSKLCPSAVGMKVRTVSGRPVRAVGDPDHPLSLGGISAVAAAEVQMLYSPARMKRPLRRAADGAYVAITWDEALAMLEEQLSAVKGSGDKLACLSGDDNGTINEVLSGLLAKAGSSNFFLMPGEAQPAQRAWELMGGQGQPGYDFENSDYVLGIGANILESWGPAIRHRHFFSVAHPHGEEPAVRYVYAGPVQNNTAAGADQWLPIKPGTEAVFALGLAHLLIKKGAVANVPDFGDFRAYTAEFTPAKVASLTGVDPKALSRVADELAAASRPLVVTGSEFDQGAGAATAMAGFAVNLLLGAASVKALPVADSAVQGAMSRARMLRQDFIAYLSRINAGKAPAPQVLIVHEANPAYALPQADDMAKVMEKIPFKVSFSTFLDETAMMCDLVLPVPMGIERQDDVNTPYGCGQVTYCMAQQVIEPLVDARPAGDVLLSTAARLGMDLGHRSFESVLKAKAAAIGANYRKVSAGTPYVSKAALPLTGLALRPDVLKQTVSLSSPAEPFAIAPVHKLNIGTSNTATPPFNTKTIRRWELQGDEFYVMMNAATARKLGVKQHDAVSLSNKDGSIRARVNIFEGVMTDTVAVLLGFGHTAFDEFSKGKGANVMHLLTAGFEPVTGLSVWNRAGVNIAKA</sequence>
<dbReference type="SUPFAM" id="SSF53706">
    <property type="entry name" value="Formate dehydrogenase/DMSO reductase, domains 1-3"/>
    <property type="match status" value="1"/>
</dbReference>
<dbReference type="GO" id="GO:0051539">
    <property type="term" value="F:4 iron, 4 sulfur cluster binding"/>
    <property type="evidence" value="ECO:0007669"/>
    <property type="project" value="UniProtKB-KW"/>
</dbReference>
<evidence type="ECO:0000256" key="2">
    <source>
        <dbReference type="ARBA" id="ARBA00022485"/>
    </source>
</evidence>
<feature type="domain" description="4Fe-4S Mo/W bis-MGD-type" evidence="9">
    <location>
        <begin position="42"/>
        <end position="98"/>
    </location>
</feature>
<keyword evidence="5" id="KW-0732">Signal</keyword>
<evidence type="ECO:0000256" key="7">
    <source>
        <dbReference type="ARBA" id="ARBA00023004"/>
    </source>
</evidence>
<dbReference type="PANTHER" id="PTHR43742">
    <property type="entry name" value="TRIMETHYLAMINE-N-OXIDE REDUCTASE"/>
    <property type="match status" value="1"/>
</dbReference>
<keyword evidence="8" id="KW-0411">Iron-sulfur</keyword>
<evidence type="ECO:0000259" key="9">
    <source>
        <dbReference type="PROSITE" id="PS51669"/>
    </source>
</evidence>
<keyword evidence="7" id="KW-0408">Iron</keyword>
<accession>Q30X69</accession>
<dbReference type="EMBL" id="CP000112">
    <property type="protein sequence ID" value="ABB39727.2"/>
    <property type="molecule type" value="Genomic_DNA"/>
</dbReference>
<evidence type="ECO:0000256" key="6">
    <source>
        <dbReference type="ARBA" id="ARBA00023002"/>
    </source>
</evidence>
<dbReference type="HOGENOM" id="CLU_000422_13_3_7"/>
<dbReference type="SMART" id="SM00926">
    <property type="entry name" value="Molybdop_Fe4S4"/>
    <property type="match status" value="1"/>
</dbReference>
<protein>
    <submittedName>
        <fullName evidence="10">Molybdopterin oxidoreductase</fullName>
    </submittedName>
</protein>
<gene>
    <name evidence="10" type="ordered locus">Dde_2933</name>
</gene>
<dbReference type="eggNOG" id="COG0243">
    <property type="taxonomic scope" value="Bacteria"/>
</dbReference>
<proteinExistence type="inferred from homology"/>
<dbReference type="CDD" id="cd02764">
    <property type="entry name" value="MopB_PHLH"/>
    <property type="match status" value="1"/>
</dbReference>
<keyword evidence="11" id="KW-1185">Reference proteome</keyword>
<dbReference type="Gene3D" id="3.40.228.10">
    <property type="entry name" value="Dimethylsulfoxide Reductase, domain 2"/>
    <property type="match status" value="1"/>
</dbReference>
<dbReference type="InterPro" id="IPR006963">
    <property type="entry name" value="Mopterin_OxRdtase_4Fe-4S_dom"/>
</dbReference>
<keyword evidence="3" id="KW-0500">Molybdenum</keyword>
<keyword evidence="2" id="KW-0004">4Fe-4S</keyword>
<dbReference type="AlphaFoldDB" id="Q30X69"/>
<dbReference type="GO" id="GO:0046872">
    <property type="term" value="F:metal ion binding"/>
    <property type="evidence" value="ECO:0007669"/>
    <property type="project" value="UniProtKB-KW"/>
</dbReference>
<dbReference type="Gene3D" id="3.30.2070.10">
    <property type="entry name" value="Formate dehydrogenase/DMSO reductase"/>
    <property type="match status" value="1"/>
</dbReference>
<dbReference type="KEGG" id="dde:Dde_2933"/>
<evidence type="ECO:0000313" key="11">
    <source>
        <dbReference type="Proteomes" id="UP000002710"/>
    </source>
</evidence>
<dbReference type="InterPro" id="IPR009010">
    <property type="entry name" value="Asp_de-COase-like_dom_sf"/>
</dbReference>
<evidence type="ECO:0000256" key="5">
    <source>
        <dbReference type="ARBA" id="ARBA00022729"/>
    </source>
</evidence>
<evidence type="ECO:0000256" key="8">
    <source>
        <dbReference type="ARBA" id="ARBA00023014"/>
    </source>
</evidence>
<dbReference type="Gene3D" id="2.40.40.20">
    <property type="match status" value="1"/>
</dbReference>
<dbReference type="Gene3D" id="3.40.50.740">
    <property type="match status" value="1"/>
</dbReference>
<name>Q30X69_OLEA2</name>
<organism evidence="10 11">
    <name type="scientific">Oleidesulfovibrio alaskensis (strain ATCC BAA-1058 / DSM 17464 / G20)</name>
    <name type="common">Desulfovibrio alaskensis</name>
    <dbReference type="NCBI Taxonomy" id="207559"/>
    <lineage>
        <taxon>Bacteria</taxon>
        <taxon>Pseudomonadati</taxon>
        <taxon>Thermodesulfobacteriota</taxon>
        <taxon>Desulfovibrionia</taxon>
        <taxon>Desulfovibrionales</taxon>
        <taxon>Desulfovibrionaceae</taxon>
        <taxon>Oleidesulfovibrio</taxon>
    </lineage>
</organism>
<evidence type="ECO:0000256" key="3">
    <source>
        <dbReference type="ARBA" id="ARBA00022505"/>
    </source>
</evidence>
<dbReference type="PANTHER" id="PTHR43742:SF9">
    <property type="entry name" value="TETRATHIONATE REDUCTASE SUBUNIT A"/>
    <property type="match status" value="1"/>
</dbReference>
<dbReference type="Pfam" id="PF00384">
    <property type="entry name" value="Molybdopterin"/>
    <property type="match status" value="1"/>
</dbReference>
<evidence type="ECO:0000256" key="1">
    <source>
        <dbReference type="ARBA" id="ARBA00010312"/>
    </source>
</evidence>
<reference evidence="10 11" key="1">
    <citation type="journal article" date="2011" name="J. Bacteriol.">
        <title>Complete genome sequence and updated annotation of Desulfovibrio alaskensis G20.</title>
        <authorList>
            <person name="Hauser L.J."/>
            <person name="Land M.L."/>
            <person name="Brown S.D."/>
            <person name="Larimer F."/>
            <person name="Keller K.L."/>
            <person name="Rapp-Giles B.J."/>
            <person name="Price M.N."/>
            <person name="Lin M."/>
            <person name="Bruce D.C."/>
            <person name="Detter J.C."/>
            <person name="Tapia R."/>
            <person name="Han C.S."/>
            <person name="Goodwin L.A."/>
            <person name="Cheng J.F."/>
            <person name="Pitluck S."/>
            <person name="Copeland A."/>
            <person name="Lucas S."/>
            <person name="Nolan M."/>
            <person name="Lapidus A.L."/>
            <person name="Palumbo A.V."/>
            <person name="Wall J.D."/>
        </authorList>
    </citation>
    <scope>NUCLEOTIDE SEQUENCE [LARGE SCALE GENOMIC DNA]</scope>
    <source>
        <strain evidence="11">ATCC BAA 1058 / DSM 17464 / G20</strain>
    </source>
</reference>
<comment type="similarity">
    <text evidence="1">Belongs to the prokaryotic molybdopterin-containing oxidoreductase family.</text>
</comment>
<dbReference type="InterPro" id="IPR006657">
    <property type="entry name" value="MoPterin_dinucl-bd_dom"/>
</dbReference>
<dbReference type="NCBIfam" id="NF041783">
    <property type="entry name" value="mnquin_red_QrcB"/>
    <property type="match status" value="1"/>
</dbReference>
<dbReference type="PROSITE" id="PS51669">
    <property type="entry name" value="4FE4S_MOW_BIS_MGD"/>
    <property type="match status" value="1"/>
</dbReference>
<dbReference type="InterPro" id="IPR050612">
    <property type="entry name" value="Prok_Mopterin_Oxidored"/>
</dbReference>
<evidence type="ECO:0000313" key="10">
    <source>
        <dbReference type="EMBL" id="ABB39727.2"/>
    </source>
</evidence>
<dbReference type="Proteomes" id="UP000002710">
    <property type="component" value="Chromosome"/>
</dbReference>
<evidence type="ECO:0000256" key="4">
    <source>
        <dbReference type="ARBA" id="ARBA00022723"/>
    </source>
</evidence>
<keyword evidence="4" id="KW-0479">Metal-binding</keyword>